<sequence>MKLTAEEAWTYWNERMKAPRYILAPMVNASDLPYRLLCRRYGVDAAYTPMLHSRLLTEDRNYRPKFHPELICLPPAPTVNEEGHFVLPESWDQEASTTVSLEHRTSSARPVSPYSKENTIAQLCGHDPATVVAAGKLLEDRVAAIDLNCGCPQGIARRGQYGSFLLSQPETIIKVVSAMVNELRCPVTVKIRVADPEPGPEPEDESEDLMNEPMDLINELKHPNNGLKDLTKDANKDLRTRTDNPTKDASPIGEVKDRRNNDISAIVVDESCASRPGKRGLEPSSASGLSSAELVEGEKEVEAVVDETGFSLSQYPKTVDLVKRLEALGVLAIAVHGRTPQNKGHAIRGADWVLIRELVGITRIPIIANGSVCSLTTADACLRFTGAAAVMSGEALLEDPSVFCPQGRKDVDDLMLELIYLNKFVTQYATHAKPFESKSGKQSGGDKTSGKQSGGDKTSGDIKALKSHLFSCLYTGFQQHHDLRDALAKAHTLDEMQKVVVELKHTRQGQYKLGYYRRHRKLTDSTTHRKKARKGSTASDGKQPT</sequence>
<evidence type="ECO:0000256" key="11">
    <source>
        <dbReference type="ARBA" id="ARBA00047652"/>
    </source>
</evidence>
<dbReference type="PROSITE" id="PS01136">
    <property type="entry name" value="UPF0034"/>
    <property type="match status" value="1"/>
</dbReference>
<gene>
    <name evidence="16" type="ORF">GNI_038180</name>
</gene>
<evidence type="ECO:0000256" key="8">
    <source>
        <dbReference type="ARBA" id="ARBA00038313"/>
    </source>
</evidence>
<keyword evidence="5" id="KW-0521">NADP</keyword>
<keyword evidence="17" id="KW-1185">Reference proteome</keyword>
<feature type="region of interest" description="Disordered" evidence="14">
    <location>
        <begin position="274"/>
        <end position="293"/>
    </location>
</feature>
<feature type="region of interest" description="Disordered" evidence="14">
    <location>
        <begin position="221"/>
        <end position="256"/>
    </location>
</feature>
<dbReference type="InterPro" id="IPR018517">
    <property type="entry name" value="tRNA_hU_synthase_CS"/>
</dbReference>
<dbReference type="InterPro" id="IPR013785">
    <property type="entry name" value="Aldolase_TIM"/>
</dbReference>
<evidence type="ECO:0000256" key="7">
    <source>
        <dbReference type="ARBA" id="ARBA00023027"/>
    </source>
</evidence>
<keyword evidence="6" id="KW-0560">Oxidoreductase</keyword>
<dbReference type="eggNOG" id="KOG2335">
    <property type="taxonomic scope" value="Eukaryota"/>
</dbReference>
<keyword evidence="4" id="KW-0819">tRNA processing</keyword>
<evidence type="ECO:0000256" key="13">
    <source>
        <dbReference type="ARBA" id="ARBA00049467"/>
    </source>
</evidence>
<dbReference type="GO" id="GO:0050660">
    <property type="term" value="F:flavin adenine dinucleotide binding"/>
    <property type="evidence" value="ECO:0007669"/>
    <property type="project" value="InterPro"/>
</dbReference>
<dbReference type="PANTHER" id="PTHR11082">
    <property type="entry name" value="TRNA-DIHYDROURIDINE SYNTHASE"/>
    <property type="match status" value="1"/>
</dbReference>
<dbReference type="GeneID" id="22911468"/>
<feature type="compositionally biased region" description="Polar residues" evidence="14">
    <location>
        <begin position="536"/>
        <end position="545"/>
    </location>
</feature>
<keyword evidence="2" id="KW-0285">Flavoprotein</keyword>
<evidence type="ECO:0000256" key="4">
    <source>
        <dbReference type="ARBA" id="ARBA00022694"/>
    </source>
</evidence>
<dbReference type="Pfam" id="PF01207">
    <property type="entry name" value="Dus"/>
    <property type="match status" value="3"/>
</dbReference>
<proteinExistence type="inferred from homology"/>
<evidence type="ECO:0000256" key="12">
    <source>
        <dbReference type="ARBA" id="ARBA00048934"/>
    </source>
</evidence>
<dbReference type="GO" id="GO:0017150">
    <property type="term" value="F:tRNA dihydrouridine synthase activity"/>
    <property type="evidence" value="ECO:0007669"/>
    <property type="project" value="InterPro"/>
</dbReference>
<organism evidence="16 17">
    <name type="scientific">Gregarina niphandrodes</name>
    <name type="common">Septate eugregarine</name>
    <dbReference type="NCBI Taxonomy" id="110365"/>
    <lineage>
        <taxon>Eukaryota</taxon>
        <taxon>Sar</taxon>
        <taxon>Alveolata</taxon>
        <taxon>Apicomplexa</taxon>
        <taxon>Conoidasida</taxon>
        <taxon>Gregarinasina</taxon>
        <taxon>Eugregarinorida</taxon>
        <taxon>Gregarinidae</taxon>
        <taxon>Gregarina</taxon>
    </lineage>
</organism>
<feature type="compositionally biased region" description="Basic and acidic residues" evidence="14">
    <location>
        <begin position="229"/>
        <end position="246"/>
    </location>
</feature>
<evidence type="ECO:0000256" key="10">
    <source>
        <dbReference type="ARBA" id="ARBA00047287"/>
    </source>
</evidence>
<feature type="region of interest" description="Disordered" evidence="14">
    <location>
        <begin position="435"/>
        <end position="459"/>
    </location>
</feature>
<comment type="catalytic activity">
    <reaction evidence="10">
        <text>5,6-dihydrouridine(17) in tRNA + NAD(+) = uridine(17) in tRNA + NADH + H(+)</text>
        <dbReference type="Rhea" id="RHEA:53372"/>
        <dbReference type="Rhea" id="RHEA-COMP:13541"/>
        <dbReference type="Rhea" id="RHEA-COMP:13542"/>
        <dbReference type="ChEBI" id="CHEBI:15378"/>
        <dbReference type="ChEBI" id="CHEBI:57540"/>
        <dbReference type="ChEBI" id="CHEBI:57945"/>
        <dbReference type="ChEBI" id="CHEBI:65315"/>
        <dbReference type="ChEBI" id="CHEBI:74443"/>
        <dbReference type="EC" id="1.3.1.88"/>
    </reaction>
    <physiologicalReaction direction="right-to-left" evidence="10">
        <dbReference type="Rhea" id="RHEA:53374"/>
    </physiologicalReaction>
</comment>
<dbReference type="EC" id="1.3.1.88" evidence="9"/>
<dbReference type="AlphaFoldDB" id="A0A023BAI0"/>
<protein>
    <recommendedName>
        <fullName evidence="9">tRNA-dihydrouridine(16/17) synthase [NAD(P)(+)]</fullName>
        <ecNumber evidence="9">1.3.1.88</ecNumber>
    </recommendedName>
</protein>
<accession>A0A023BAI0</accession>
<dbReference type="PANTHER" id="PTHR11082:SF5">
    <property type="entry name" value="TRNA-DIHYDROURIDINE(16_17) SYNTHASE [NAD(P)(+)]-LIKE"/>
    <property type="match status" value="1"/>
</dbReference>
<dbReference type="VEuPathDB" id="CryptoDB:GNI_038180"/>
<comment type="caution">
    <text evidence="16">The sequence shown here is derived from an EMBL/GenBank/DDBJ whole genome shotgun (WGS) entry which is preliminary data.</text>
</comment>
<comment type="catalytic activity">
    <reaction evidence="13">
        <text>5,6-dihydrouridine(17) in tRNA + NADP(+) = uridine(17) in tRNA + NADPH + H(+)</text>
        <dbReference type="Rhea" id="RHEA:53368"/>
        <dbReference type="Rhea" id="RHEA-COMP:13541"/>
        <dbReference type="Rhea" id="RHEA-COMP:13542"/>
        <dbReference type="ChEBI" id="CHEBI:15378"/>
        <dbReference type="ChEBI" id="CHEBI:57783"/>
        <dbReference type="ChEBI" id="CHEBI:58349"/>
        <dbReference type="ChEBI" id="CHEBI:65315"/>
        <dbReference type="ChEBI" id="CHEBI:74443"/>
        <dbReference type="EC" id="1.3.1.88"/>
    </reaction>
    <physiologicalReaction direction="right-to-left" evidence="13">
        <dbReference type="Rhea" id="RHEA:53370"/>
    </physiologicalReaction>
</comment>
<comment type="cofactor">
    <cofactor evidence="1">
        <name>FMN</name>
        <dbReference type="ChEBI" id="CHEBI:58210"/>
    </cofactor>
</comment>
<keyword evidence="7" id="KW-0520">NAD</keyword>
<evidence type="ECO:0000259" key="15">
    <source>
        <dbReference type="Pfam" id="PF01207"/>
    </source>
</evidence>
<feature type="region of interest" description="Disordered" evidence="14">
    <location>
        <begin position="520"/>
        <end position="545"/>
    </location>
</feature>
<name>A0A023BAI0_GRENI</name>
<evidence type="ECO:0000256" key="6">
    <source>
        <dbReference type="ARBA" id="ARBA00023002"/>
    </source>
</evidence>
<dbReference type="RefSeq" id="XP_011129346.1">
    <property type="nucleotide sequence ID" value="XM_011131044.1"/>
</dbReference>
<dbReference type="Proteomes" id="UP000019763">
    <property type="component" value="Unassembled WGS sequence"/>
</dbReference>
<dbReference type="OrthoDB" id="272303at2759"/>
<dbReference type="EMBL" id="AFNH02000294">
    <property type="protein sequence ID" value="EZG78308.1"/>
    <property type="molecule type" value="Genomic_DNA"/>
</dbReference>
<dbReference type="Gene3D" id="3.20.20.70">
    <property type="entry name" value="Aldolase class I"/>
    <property type="match status" value="2"/>
</dbReference>
<evidence type="ECO:0000256" key="2">
    <source>
        <dbReference type="ARBA" id="ARBA00022630"/>
    </source>
</evidence>
<dbReference type="SUPFAM" id="SSF51395">
    <property type="entry name" value="FMN-linked oxidoreductases"/>
    <property type="match status" value="1"/>
</dbReference>
<evidence type="ECO:0000256" key="5">
    <source>
        <dbReference type="ARBA" id="ARBA00022857"/>
    </source>
</evidence>
<evidence type="ECO:0000256" key="9">
    <source>
        <dbReference type="ARBA" id="ARBA00038890"/>
    </source>
</evidence>
<evidence type="ECO:0000256" key="1">
    <source>
        <dbReference type="ARBA" id="ARBA00001917"/>
    </source>
</evidence>
<feature type="domain" description="DUS-like FMN-binding" evidence="15">
    <location>
        <begin position="103"/>
        <end position="195"/>
    </location>
</feature>
<reference evidence="16" key="1">
    <citation type="submission" date="2013-12" db="EMBL/GenBank/DDBJ databases">
        <authorList>
            <person name="Omoto C.K."/>
            <person name="Sibley D."/>
            <person name="Venepally P."/>
            <person name="Hadjithomas M."/>
            <person name="Karamycheva S."/>
            <person name="Brunk B."/>
            <person name="Roos D."/>
            <person name="Caler E."/>
            <person name="Lorenzi H."/>
        </authorList>
    </citation>
    <scope>NUCLEOTIDE SEQUENCE</scope>
</reference>
<evidence type="ECO:0000256" key="3">
    <source>
        <dbReference type="ARBA" id="ARBA00022643"/>
    </source>
</evidence>
<feature type="domain" description="DUS-like FMN-binding" evidence="15">
    <location>
        <begin position="22"/>
        <end position="63"/>
    </location>
</feature>
<evidence type="ECO:0000313" key="17">
    <source>
        <dbReference type="Proteomes" id="UP000019763"/>
    </source>
</evidence>
<comment type="similarity">
    <text evidence="8">Belongs to the Dus family. Dus1 subfamily.</text>
</comment>
<keyword evidence="3" id="KW-0288">FMN</keyword>
<dbReference type="InterPro" id="IPR035587">
    <property type="entry name" value="DUS-like_FMN-bd"/>
</dbReference>
<dbReference type="CDD" id="cd02801">
    <property type="entry name" value="DUS_like_FMN"/>
    <property type="match status" value="1"/>
</dbReference>
<comment type="catalytic activity">
    <reaction evidence="12">
        <text>5,6-dihydrouridine(16) in tRNA + NAD(+) = uridine(16) in tRNA + NADH + H(+)</text>
        <dbReference type="Rhea" id="RHEA:53380"/>
        <dbReference type="Rhea" id="RHEA-COMP:13543"/>
        <dbReference type="Rhea" id="RHEA-COMP:13544"/>
        <dbReference type="ChEBI" id="CHEBI:15378"/>
        <dbReference type="ChEBI" id="CHEBI:57540"/>
        <dbReference type="ChEBI" id="CHEBI:57945"/>
        <dbReference type="ChEBI" id="CHEBI:65315"/>
        <dbReference type="ChEBI" id="CHEBI:74443"/>
        <dbReference type="EC" id="1.3.1.88"/>
    </reaction>
    <physiologicalReaction direction="right-to-left" evidence="12">
        <dbReference type="Rhea" id="RHEA:53382"/>
    </physiologicalReaction>
</comment>
<comment type="catalytic activity">
    <reaction evidence="11">
        <text>5,6-dihydrouridine(16) in tRNA + NADP(+) = uridine(16) in tRNA + NADPH + H(+)</text>
        <dbReference type="Rhea" id="RHEA:53376"/>
        <dbReference type="Rhea" id="RHEA-COMP:13543"/>
        <dbReference type="Rhea" id="RHEA-COMP:13544"/>
        <dbReference type="ChEBI" id="CHEBI:15378"/>
        <dbReference type="ChEBI" id="CHEBI:57783"/>
        <dbReference type="ChEBI" id="CHEBI:58349"/>
        <dbReference type="ChEBI" id="CHEBI:65315"/>
        <dbReference type="ChEBI" id="CHEBI:74443"/>
        <dbReference type="EC" id="1.3.1.88"/>
    </reaction>
    <physiologicalReaction direction="right-to-left" evidence="11">
        <dbReference type="Rhea" id="RHEA:53378"/>
    </physiologicalReaction>
</comment>
<evidence type="ECO:0000256" key="14">
    <source>
        <dbReference type="SAM" id="MobiDB-lite"/>
    </source>
</evidence>
<evidence type="ECO:0000313" key="16">
    <source>
        <dbReference type="EMBL" id="EZG78308.1"/>
    </source>
</evidence>
<feature type="domain" description="DUS-like FMN-binding" evidence="15">
    <location>
        <begin position="314"/>
        <end position="445"/>
    </location>
</feature>